<accession>A0A1I3XUL2</accession>
<protein>
    <recommendedName>
        <fullName evidence="6">DUF262 domain-containing protein</fullName>
    </recommendedName>
</protein>
<dbReference type="AlphaFoldDB" id="A0A1I3XUL2"/>
<name>A0A1I3XUL2_9RHOB</name>
<dbReference type="RefSeq" id="WP_090063048.1">
    <property type="nucleotide sequence ID" value="NZ_FORH01000011.1"/>
</dbReference>
<feature type="domain" description="GmrSD restriction endonucleases C-terminal" evidence="3">
    <location>
        <begin position="517"/>
        <end position="608"/>
    </location>
</feature>
<evidence type="ECO:0000259" key="3">
    <source>
        <dbReference type="Pfam" id="PF07510"/>
    </source>
</evidence>
<dbReference type="Pfam" id="PF03235">
    <property type="entry name" value="GmrSD_N"/>
    <property type="match status" value="1"/>
</dbReference>
<dbReference type="PANTHER" id="PTHR35149:SF1">
    <property type="entry name" value="DUF5655 DOMAIN-CONTAINING PROTEIN"/>
    <property type="match status" value="1"/>
</dbReference>
<reference evidence="5" key="1">
    <citation type="submission" date="2016-10" db="EMBL/GenBank/DDBJ databases">
        <authorList>
            <person name="Varghese N."/>
            <person name="Submissions S."/>
        </authorList>
    </citation>
    <scope>NUCLEOTIDE SEQUENCE [LARGE SCALE GENOMIC DNA]</scope>
    <source>
        <strain evidence="5">DSM 26471</strain>
    </source>
</reference>
<gene>
    <name evidence="4" type="ORF">SAMN04487991_4159</name>
</gene>
<dbReference type="InterPro" id="IPR011089">
    <property type="entry name" value="GmrSD_C"/>
</dbReference>
<evidence type="ECO:0000259" key="2">
    <source>
        <dbReference type="Pfam" id="PF03235"/>
    </source>
</evidence>
<keyword evidence="1" id="KW-0175">Coiled coil</keyword>
<organism evidence="4 5">
    <name type="scientific">Celeribacter neptunius</name>
    <dbReference type="NCBI Taxonomy" id="588602"/>
    <lineage>
        <taxon>Bacteria</taxon>
        <taxon>Pseudomonadati</taxon>
        <taxon>Pseudomonadota</taxon>
        <taxon>Alphaproteobacteria</taxon>
        <taxon>Rhodobacterales</taxon>
        <taxon>Roseobacteraceae</taxon>
        <taxon>Celeribacter</taxon>
    </lineage>
</organism>
<evidence type="ECO:0000313" key="5">
    <source>
        <dbReference type="Proteomes" id="UP000199630"/>
    </source>
</evidence>
<dbReference type="STRING" id="588602.SAMN04487991_4159"/>
<evidence type="ECO:0008006" key="6">
    <source>
        <dbReference type="Google" id="ProtNLM"/>
    </source>
</evidence>
<proteinExistence type="predicted"/>
<dbReference type="Proteomes" id="UP000199630">
    <property type="component" value="Unassembled WGS sequence"/>
</dbReference>
<keyword evidence="5" id="KW-1185">Reference proteome</keyword>
<dbReference type="OrthoDB" id="9798761at2"/>
<evidence type="ECO:0000256" key="1">
    <source>
        <dbReference type="SAM" id="Coils"/>
    </source>
</evidence>
<dbReference type="Pfam" id="PF07510">
    <property type="entry name" value="GmrSD_C"/>
    <property type="match status" value="1"/>
</dbReference>
<dbReference type="InterPro" id="IPR004919">
    <property type="entry name" value="GmrSD_N"/>
</dbReference>
<evidence type="ECO:0000313" key="4">
    <source>
        <dbReference type="EMBL" id="SFK23182.1"/>
    </source>
</evidence>
<feature type="coiled-coil region" evidence="1">
    <location>
        <begin position="187"/>
        <end position="221"/>
    </location>
</feature>
<feature type="domain" description="GmrSD restriction endonucleases N-terminal" evidence="2">
    <location>
        <begin position="32"/>
        <end position="265"/>
    </location>
</feature>
<dbReference type="PANTHER" id="PTHR35149">
    <property type="entry name" value="SLL5132 PROTEIN"/>
    <property type="match status" value="1"/>
</dbReference>
<sequence>MTGTEGQPILAALSFRPSQTTISALLGGFGTLSVPDFQRGYAWDDEAVSLFINDVDRCRKRRQLSVPQPHFFGAVVTSPGEAPGTSRPHLTVIDGQQRLATVFLLITALRRRYEKAHVATLAAGDVEELADYFGSRASNLVRAFECAHDIEFKSQKSVRKLILNKADDPFFASLLAQEDRTPSRASHERLEHANSAIEAYLDELEDRAENAEDTRRVLDSLYVVFLKDWLIVQLAAGTNREANRIYRVLNSRGVPVTNCDLLRASTLDFAVKKLEGADIDAMAADWDSILTGSGLPPDVALDAAFCSRTGIIRAQNGSVDQIEEELFPHLQSDEKPTIEEARDVFRSVCNLRKDVEELTKIASGQLCQAAHVSFTPVFRSRFDALFSVLGQNYCLPLLHAASCLPPKHYVKFCDIVERFAFRYGVVVRAPIHALEPVFSEHIRALRANPEGFRIGDLKADLAKLVDAYAGEELFRERLLTMEYGRDTRKPLRYALVMVEHMSRWFDENPQGAPVCRDATRVIDFRSITLEHIEASNAANLDPELTPYINNFGNLTVMSQAENDAVANKPFEQKRAVFSKSGLAINRSIGEYETWNLENFKTRQQNLLERCLAIFSI</sequence>
<dbReference type="EMBL" id="FORH01000011">
    <property type="protein sequence ID" value="SFK23182.1"/>
    <property type="molecule type" value="Genomic_DNA"/>
</dbReference>